<evidence type="ECO:0000256" key="3">
    <source>
        <dbReference type="SAM" id="Phobius"/>
    </source>
</evidence>
<feature type="domain" description="GGDEF" evidence="4">
    <location>
        <begin position="217"/>
        <end position="349"/>
    </location>
</feature>
<dbReference type="InterPro" id="IPR043128">
    <property type="entry name" value="Rev_trsase/Diguanyl_cyclase"/>
</dbReference>
<keyword evidence="5" id="KW-0614">Plasmid</keyword>
<feature type="transmembrane region" description="Helical" evidence="3">
    <location>
        <begin position="121"/>
        <end position="138"/>
    </location>
</feature>
<accession>A0ABY4SIX1</accession>
<dbReference type="Proteomes" id="UP001056201">
    <property type="component" value="Plasmid B"/>
</dbReference>
<dbReference type="RefSeq" id="WP_250200246.1">
    <property type="nucleotide sequence ID" value="NZ_CP097638.1"/>
</dbReference>
<evidence type="ECO:0000256" key="1">
    <source>
        <dbReference type="ARBA" id="ARBA00012528"/>
    </source>
</evidence>
<reference evidence="5" key="1">
    <citation type="submission" date="2022-05" db="EMBL/GenBank/DDBJ databases">
        <title>An RpoN-dependent PEP-CTERM gene is involved in floc formation of an Aquincola tertiaricarbonis strain.</title>
        <authorList>
            <person name="Qiu D."/>
            <person name="Xia M."/>
        </authorList>
    </citation>
    <scope>NUCLEOTIDE SEQUENCE</scope>
    <source>
        <strain evidence="5">RN12</strain>
        <plasmid evidence="5">B</plasmid>
    </source>
</reference>
<protein>
    <recommendedName>
        <fullName evidence="1">diguanylate cyclase</fullName>
        <ecNumber evidence="1">2.7.7.65</ecNumber>
    </recommendedName>
</protein>
<feature type="transmembrane region" description="Helical" evidence="3">
    <location>
        <begin position="67"/>
        <end position="85"/>
    </location>
</feature>
<feature type="transmembrane region" description="Helical" evidence="3">
    <location>
        <begin position="91"/>
        <end position="109"/>
    </location>
</feature>
<dbReference type="SUPFAM" id="SSF55073">
    <property type="entry name" value="Nucleotide cyclase"/>
    <property type="match status" value="1"/>
</dbReference>
<dbReference type="EC" id="2.7.7.65" evidence="1"/>
<evidence type="ECO:0000256" key="2">
    <source>
        <dbReference type="ARBA" id="ARBA00034247"/>
    </source>
</evidence>
<gene>
    <name evidence="5" type="ORF">MW290_32440</name>
</gene>
<sequence length="354" mass="38396">MSSVLDTQKVRENFRRISRVGTRVAVVTMPVHAILLGSVDQPVWRWSAAAGFVLIALSGFMGNSRRFAVFLAALLGCILVILAHQSLIALSFGRSVGATLPLLCLLPLVAVSGRIDVREKWVIAVAIGAGIVTLDLLSRDMRGSLPPVPAEFLRAMNWGVVTLVVTGLTYHYFALVTVQQSALQLQAMTDPLTKLANRRHVESEGGRLAQRTRGMGQSLLVMLCDIDHFKSINDRFGHDVGDKTLERVAETIRLVVRQTDIAARWGGEEFLILLPGIESDHAMLTAERMRRKLAGVSIPVKGQHINITVTIGATALGPHESLEAAIARADRSLYEGKVAGRNRVILAPAPTGRG</sequence>
<keyword evidence="3" id="KW-0812">Transmembrane</keyword>
<dbReference type="Gene3D" id="3.30.70.270">
    <property type="match status" value="1"/>
</dbReference>
<proteinExistence type="predicted"/>
<name>A0ABY4SIX1_AQUTE</name>
<dbReference type="InterPro" id="IPR000160">
    <property type="entry name" value="GGDEF_dom"/>
</dbReference>
<evidence type="ECO:0000313" key="5">
    <source>
        <dbReference type="EMBL" id="URI12077.1"/>
    </source>
</evidence>
<keyword evidence="6" id="KW-1185">Reference proteome</keyword>
<dbReference type="PANTHER" id="PTHR45138">
    <property type="entry name" value="REGULATORY COMPONENTS OF SENSORY TRANSDUCTION SYSTEM"/>
    <property type="match status" value="1"/>
</dbReference>
<feature type="transmembrane region" description="Helical" evidence="3">
    <location>
        <begin position="20"/>
        <end position="37"/>
    </location>
</feature>
<keyword evidence="3" id="KW-0472">Membrane</keyword>
<dbReference type="PANTHER" id="PTHR45138:SF9">
    <property type="entry name" value="DIGUANYLATE CYCLASE DGCM-RELATED"/>
    <property type="match status" value="1"/>
</dbReference>
<dbReference type="Pfam" id="PF00990">
    <property type="entry name" value="GGDEF"/>
    <property type="match status" value="1"/>
</dbReference>
<feature type="transmembrane region" description="Helical" evidence="3">
    <location>
        <begin position="43"/>
        <end position="60"/>
    </location>
</feature>
<comment type="catalytic activity">
    <reaction evidence="2">
        <text>2 GTP = 3',3'-c-di-GMP + 2 diphosphate</text>
        <dbReference type="Rhea" id="RHEA:24898"/>
        <dbReference type="ChEBI" id="CHEBI:33019"/>
        <dbReference type="ChEBI" id="CHEBI:37565"/>
        <dbReference type="ChEBI" id="CHEBI:58805"/>
        <dbReference type="EC" id="2.7.7.65"/>
    </reaction>
</comment>
<keyword evidence="3" id="KW-1133">Transmembrane helix</keyword>
<dbReference type="InterPro" id="IPR029787">
    <property type="entry name" value="Nucleotide_cyclase"/>
</dbReference>
<dbReference type="EMBL" id="CP097638">
    <property type="protein sequence ID" value="URI12077.1"/>
    <property type="molecule type" value="Genomic_DNA"/>
</dbReference>
<organism evidence="5 6">
    <name type="scientific">Aquincola tertiaricarbonis</name>
    <dbReference type="NCBI Taxonomy" id="391953"/>
    <lineage>
        <taxon>Bacteria</taxon>
        <taxon>Pseudomonadati</taxon>
        <taxon>Pseudomonadota</taxon>
        <taxon>Betaproteobacteria</taxon>
        <taxon>Burkholderiales</taxon>
        <taxon>Sphaerotilaceae</taxon>
        <taxon>Aquincola</taxon>
    </lineage>
</organism>
<geneLocation type="plasmid" evidence="5 6">
    <name>B</name>
</geneLocation>
<dbReference type="CDD" id="cd01949">
    <property type="entry name" value="GGDEF"/>
    <property type="match status" value="1"/>
</dbReference>
<evidence type="ECO:0000259" key="4">
    <source>
        <dbReference type="PROSITE" id="PS50887"/>
    </source>
</evidence>
<dbReference type="SMART" id="SM00267">
    <property type="entry name" value="GGDEF"/>
    <property type="match status" value="1"/>
</dbReference>
<dbReference type="InterPro" id="IPR050469">
    <property type="entry name" value="Diguanylate_Cyclase"/>
</dbReference>
<dbReference type="PROSITE" id="PS50887">
    <property type="entry name" value="GGDEF"/>
    <property type="match status" value="1"/>
</dbReference>
<evidence type="ECO:0000313" key="6">
    <source>
        <dbReference type="Proteomes" id="UP001056201"/>
    </source>
</evidence>
<dbReference type="NCBIfam" id="TIGR00254">
    <property type="entry name" value="GGDEF"/>
    <property type="match status" value="1"/>
</dbReference>
<feature type="transmembrane region" description="Helical" evidence="3">
    <location>
        <begin position="158"/>
        <end position="178"/>
    </location>
</feature>